<dbReference type="AlphaFoldDB" id="A0A5N4B603"/>
<dbReference type="EMBL" id="VVIM01000001">
    <property type="protein sequence ID" value="KAB0805048.1"/>
    <property type="molecule type" value="Genomic_DNA"/>
</dbReference>
<keyword evidence="1 2" id="KW-0732">Signal</keyword>
<accession>A0A5N4B603</accession>
<protein>
    <submittedName>
        <fullName evidence="3">Uncharacterized protein</fullName>
    </submittedName>
</protein>
<dbReference type="Gene3D" id="1.10.238.20">
    <property type="entry name" value="Pheromone/general odorant binding protein domain"/>
    <property type="match status" value="1"/>
</dbReference>
<dbReference type="Proteomes" id="UP000327044">
    <property type="component" value="Unassembled WGS sequence"/>
</dbReference>
<dbReference type="GO" id="GO:0005615">
    <property type="term" value="C:extracellular space"/>
    <property type="evidence" value="ECO:0007669"/>
    <property type="project" value="TreeGrafter"/>
</dbReference>
<dbReference type="InterPro" id="IPR036728">
    <property type="entry name" value="PBP_GOBP_sf"/>
</dbReference>
<comment type="caution">
    <text evidence="3">The sequence shown here is derived from an EMBL/GenBank/DDBJ whole genome shotgun (WGS) entry which is preliminary data.</text>
</comment>
<name>A0A5N4B603_PHOPY</name>
<dbReference type="CDD" id="cd23992">
    <property type="entry name" value="PBP_GOBP"/>
    <property type="match status" value="1"/>
</dbReference>
<dbReference type="InParanoid" id="A0A5N4B603"/>
<dbReference type="EMBL" id="VVIM01000001">
    <property type="protein sequence ID" value="KAB0805047.1"/>
    <property type="molecule type" value="Genomic_DNA"/>
</dbReference>
<evidence type="ECO:0000256" key="2">
    <source>
        <dbReference type="SAM" id="SignalP"/>
    </source>
</evidence>
<dbReference type="GO" id="GO:0005549">
    <property type="term" value="F:odorant binding"/>
    <property type="evidence" value="ECO:0007669"/>
    <property type="project" value="InterPro"/>
</dbReference>
<proteinExistence type="predicted"/>
<evidence type="ECO:0000313" key="5">
    <source>
        <dbReference type="Proteomes" id="UP000327044"/>
    </source>
</evidence>
<evidence type="ECO:0000313" key="3">
    <source>
        <dbReference type="EMBL" id="KAB0805047.1"/>
    </source>
</evidence>
<organism evidence="3 5">
    <name type="scientific">Photinus pyralis</name>
    <name type="common">Common eastern firefly</name>
    <name type="synonym">Lampyris pyralis</name>
    <dbReference type="NCBI Taxonomy" id="7054"/>
    <lineage>
        <taxon>Eukaryota</taxon>
        <taxon>Metazoa</taxon>
        <taxon>Ecdysozoa</taxon>
        <taxon>Arthropoda</taxon>
        <taxon>Hexapoda</taxon>
        <taxon>Insecta</taxon>
        <taxon>Pterygota</taxon>
        <taxon>Neoptera</taxon>
        <taxon>Endopterygota</taxon>
        <taxon>Coleoptera</taxon>
        <taxon>Polyphaga</taxon>
        <taxon>Elateriformia</taxon>
        <taxon>Elateroidea</taxon>
        <taxon>Lampyridae</taxon>
        <taxon>Lampyrinae</taxon>
        <taxon>Photinus</taxon>
    </lineage>
</organism>
<dbReference type="FunCoup" id="A0A5N4B603">
    <property type="interactions" value="25"/>
</dbReference>
<dbReference type="PANTHER" id="PTHR11857">
    <property type="entry name" value="ODORANT BINDING PROTEIN-RELATED"/>
    <property type="match status" value="1"/>
</dbReference>
<feature type="chain" id="PRO_5036147786" evidence="2">
    <location>
        <begin position="18"/>
        <end position="141"/>
    </location>
</feature>
<reference evidence="3 5" key="1">
    <citation type="journal article" date="2018" name="Elife">
        <title>Firefly genomes illuminate parallel origins of bioluminescence in beetles.</title>
        <authorList>
            <person name="Fallon T.R."/>
            <person name="Lower S.E."/>
            <person name="Chang C.H."/>
            <person name="Bessho-Uehara M."/>
            <person name="Martin G.J."/>
            <person name="Bewick A.J."/>
            <person name="Behringer M."/>
            <person name="Debat H.J."/>
            <person name="Wong I."/>
            <person name="Day J.C."/>
            <person name="Suvorov A."/>
            <person name="Silva C.J."/>
            <person name="Stanger-Hall K.F."/>
            <person name="Hall D.W."/>
            <person name="Schmitz R.J."/>
            <person name="Nelson D.R."/>
            <person name="Lewis S.M."/>
            <person name="Shigenobu S."/>
            <person name="Bybee S.M."/>
            <person name="Larracuente A.M."/>
            <person name="Oba Y."/>
            <person name="Weng J.K."/>
        </authorList>
    </citation>
    <scope>NUCLEOTIDE SEQUENCE [LARGE SCALE GENOMIC DNA]</scope>
    <source>
        <strain evidence="3">1611_PpyrPB1</strain>
        <tissue evidence="3">Whole body</tissue>
    </source>
</reference>
<dbReference type="Pfam" id="PF01395">
    <property type="entry name" value="PBP_GOBP"/>
    <property type="match status" value="1"/>
</dbReference>
<dbReference type="SUPFAM" id="SSF47565">
    <property type="entry name" value="Insect pheromone/odorant-binding proteins"/>
    <property type="match status" value="1"/>
</dbReference>
<sequence length="141" mass="15586">MLLTVLCLMLLATTATSQDSFGDVIANIRHTIKDIKSNCFQTEGVDENELERILMLGKYDSTNHDLKCAVKCLYVNTEIMSSTGEINEANMKTKTGTSNVDIQDAVVANCKGFTDSDLCERTYKISNCTYHTIKSGLTGRE</sequence>
<gene>
    <name evidence="3" type="ORF">PPYR_02017</name>
    <name evidence="4" type="ORF">PPYR_02018</name>
</gene>
<evidence type="ECO:0000313" key="4">
    <source>
        <dbReference type="EMBL" id="KAB0805048.1"/>
    </source>
</evidence>
<dbReference type="InterPro" id="IPR006170">
    <property type="entry name" value="PBP/GOBP"/>
</dbReference>
<reference evidence="3" key="2">
    <citation type="submission" date="2019-08" db="EMBL/GenBank/DDBJ databases">
        <authorList>
            <consortium name="Photinus pyralis genome working group"/>
            <person name="Fallon T.R."/>
            <person name="Sander Lower S.E."/>
            <person name="Weng J.-K."/>
        </authorList>
    </citation>
    <scope>NUCLEOTIDE SEQUENCE</scope>
    <source>
        <strain evidence="3">1611_PpyrPB1</strain>
        <tissue evidence="3">Whole body</tissue>
    </source>
</reference>
<evidence type="ECO:0000256" key="1">
    <source>
        <dbReference type="ARBA" id="ARBA00022729"/>
    </source>
</evidence>
<keyword evidence="5" id="KW-1185">Reference proteome</keyword>
<dbReference type="SMART" id="SM00708">
    <property type="entry name" value="PhBP"/>
    <property type="match status" value="1"/>
</dbReference>
<dbReference type="GO" id="GO:0007608">
    <property type="term" value="P:sensory perception of smell"/>
    <property type="evidence" value="ECO:0007669"/>
    <property type="project" value="TreeGrafter"/>
</dbReference>
<feature type="signal peptide" evidence="2">
    <location>
        <begin position="1"/>
        <end position="17"/>
    </location>
</feature>